<dbReference type="AlphaFoldDB" id="A0AAE3D816"/>
<dbReference type="Proteomes" id="UP001197795">
    <property type="component" value="Unassembled WGS sequence"/>
</dbReference>
<reference evidence="1 2" key="1">
    <citation type="submission" date="2021-10" db="EMBL/GenBank/DDBJ databases">
        <title>Anaerobic single-cell dispensing facilitates the cultivation of human gut bacteria.</title>
        <authorList>
            <person name="Afrizal A."/>
        </authorList>
    </citation>
    <scope>NUCLEOTIDE SEQUENCE [LARGE SCALE GENOMIC DNA]</scope>
    <source>
        <strain evidence="1 2">CLA-AA-H273</strain>
    </source>
</reference>
<accession>A0AAE3D816</accession>
<name>A0AAE3D816_9FIRM</name>
<evidence type="ECO:0000313" key="1">
    <source>
        <dbReference type="EMBL" id="MCC2118874.1"/>
    </source>
</evidence>
<evidence type="ECO:0000313" key="2">
    <source>
        <dbReference type="Proteomes" id="UP001197795"/>
    </source>
</evidence>
<gene>
    <name evidence="1" type="ORF">LKD75_04575</name>
</gene>
<proteinExistence type="predicted"/>
<comment type="caution">
    <text evidence="1">The sequence shown here is derived from an EMBL/GenBank/DDBJ whole genome shotgun (WGS) entry which is preliminary data.</text>
</comment>
<keyword evidence="2" id="KW-1185">Reference proteome</keyword>
<dbReference type="RefSeq" id="WP_022312625.1">
    <property type="nucleotide sequence ID" value="NZ_JAJEPV010000008.1"/>
</dbReference>
<protein>
    <submittedName>
        <fullName evidence="1">Uncharacterized protein</fullName>
    </submittedName>
</protein>
<organism evidence="1 2">
    <name type="scientific">Waltera acetigignens</name>
    <dbReference type="NCBI Taxonomy" id="2981769"/>
    <lineage>
        <taxon>Bacteria</taxon>
        <taxon>Bacillati</taxon>
        <taxon>Bacillota</taxon>
        <taxon>Clostridia</taxon>
        <taxon>Lachnospirales</taxon>
        <taxon>Lachnospiraceae</taxon>
        <taxon>Waltera</taxon>
    </lineage>
</organism>
<dbReference type="EMBL" id="JAJEPV010000008">
    <property type="protein sequence ID" value="MCC2118874.1"/>
    <property type="molecule type" value="Genomic_DNA"/>
</dbReference>
<sequence length="78" mass="9009">MEDREAVTPGKKFPRRKVEKYFRKLQKNGTELYVDGEKVSPSQAAAYAVREESPYMADYILGEQGKISQVRLDKVDLR</sequence>